<evidence type="ECO:0000313" key="5">
    <source>
        <dbReference type="Proteomes" id="UP001237823"/>
    </source>
</evidence>
<gene>
    <name evidence="4" type="ORF">QUG92_00235</name>
</gene>
<comment type="caution">
    <text evidence="4">The sequence shown here is derived from an EMBL/GenBank/DDBJ whole genome shotgun (WGS) entry which is preliminary data.</text>
</comment>
<dbReference type="InterPro" id="IPR000182">
    <property type="entry name" value="GNAT_dom"/>
</dbReference>
<accession>A0ABT7T1S3</accession>
<dbReference type="InterPro" id="IPR050832">
    <property type="entry name" value="Bact_Acetyltransf"/>
</dbReference>
<dbReference type="Proteomes" id="UP001237823">
    <property type="component" value="Unassembled WGS sequence"/>
</dbReference>
<proteinExistence type="predicted"/>
<feature type="domain" description="N-acetyltransferase" evidence="3">
    <location>
        <begin position="3"/>
        <end position="151"/>
    </location>
</feature>
<keyword evidence="5" id="KW-1185">Reference proteome</keyword>
<dbReference type="InterPro" id="IPR016181">
    <property type="entry name" value="Acyl_CoA_acyltransferase"/>
</dbReference>
<evidence type="ECO:0000313" key="4">
    <source>
        <dbReference type="EMBL" id="MDM7883523.1"/>
    </source>
</evidence>
<dbReference type="EMBL" id="JAUCML010000001">
    <property type="protein sequence ID" value="MDM7883523.1"/>
    <property type="molecule type" value="Genomic_DNA"/>
</dbReference>
<evidence type="ECO:0000259" key="3">
    <source>
        <dbReference type="PROSITE" id="PS51186"/>
    </source>
</evidence>
<dbReference type="Pfam" id="PF00583">
    <property type="entry name" value="Acetyltransf_1"/>
    <property type="match status" value="1"/>
</dbReference>
<dbReference type="Gene3D" id="3.40.630.30">
    <property type="match status" value="1"/>
</dbReference>
<evidence type="ECO:0000256" key="1">
    <source>
        <dbReference type="ARBA" id="ARBA00022679"/>
    </source>
</evidence>
<dbReference type="PANTHER" id="PTHR43877:SF1">
    <property type="entry name" value="ACETYLTRANSFERASE"/>
    <property type="match status" value="1"/>
</dbReference>
<evidence type="ECO:0000256" key="2">
    <source>
        <dbReference type="ARBA" id="ARBA00023315"/>
    </source>
</evidence>
<name>A0ABT7T1S3_9MICO</name>
<dbReference type="PANTHER" id="PTHR43877">
    <property type="entry name" value="AMINOALKYLPHOSPHONATE N-ACETYLTRANSFERASE-RELATED-RELATED"/>
    <property type="match status" value="1"/>
</dbReference>
<keyword evidence="1 4" id="KW-0808">Transferase</keyword>
<dbReference type="GO" id="GO:0016746">
    <property type="term" value="F:acyltransferase activity"/>
    <property type="evidence" value="ECO:0007669"/>
    <property type="project" value="UniProtKB-KW"/>
</dbReference>
<dbReference type="PROSITE" id="PS51186">
    <property type="entry name" value="GNAT"/>
    <property type="match status" value="1"/>
</dbReference>
<dbReference type="EC" id="2.3.1.-" evidence="4"/>
<sequence>MTVLVRPVAAHDEAQWCALYAGYRAFYRLPDDPAAVRTTWQWVSGGAHGLLGLVAEDADGRLLGLADLRRFARPSSATTGLYLDDLFTAPGSRHRGVATALLHEAAAVAAAEGASVVRWITAEDNTAARAVYDRVAAATPWVTYDMRPSAV</sequence>
<organism evidence="4 5">
    <name type="scientific">Curtobacterium citri</name>
    <dbReference type="NCBI Taxonomy" id="3055139"/>
    <lineage>
        <taxon>Bacteria</taxon>
        <taxon>Bacillati</taxon>
        <taxon>Actinomycetota</taxon>
        <taxon>Actinomycetes</taxon>
        <taxon>Micrococcales</taxon>
        <taxon>Microbacteriaceae</taxon>
        <taxon>Curtobacterium</taxon>
    </lineage>
</organism>
<keyword evidence="2 4" id="KW-0012">Acyltransferase</keyword>
<reference evidence="4 5" key="1">
    <citation type="submission" date="2023-06" db="EMBL/GenBank/DDBJ databases">
        <authorList>
            <person name="Feng G."/>
            <person name="Li J."/>
            <person name="Zhu H."/>
        </authorList>
    </citation>
    <scope>NUCLEOTIDE SEQUENCE [LARGE SCALE GENOMIC DNA]</scope>
    <source>
        <strain evidence="4 5">RHCKG23</strain>
    </source>
</reference>
<protein>
    <submittedName>
        <fullName evidence="4">GNAT family N-acetyltransferase</fullName>
        <ecNumber evidence="4">2.3.1.-</ecNumber>
    </submittedName>
</protein>
<dbReference type="SUPFAM" id="SSF55729">
    <property type="entry name" value="Acyl-CoA N-acyltransferases (Nat)"/>
    <property type="match status" value="1"/>
</dbReference>
<dbReference type="RefSeq" id="WP_289457111.1">
    <property type="nucleotide sequence ID" value="NZ_JAUCML010000001.1"/>
</dbReference>